<dbReference type="OMA" id="NIRTSWH"/>
<evidence type="ECO:0000256" key="1">
    <source>
        <dbReference type="SAM" id="MobiDB-lite"/>
    </source>
</evidence>
<organism evidence="3">
    <name type="scientific">Camponotus floridanus</name>
    <name type="common">Florida carpenter ant</name>
    <dbReference type="NCBI Taxonomy" id="104421"/>
    <lineage>
        <taxon>Eukaryota</taxon>
        <taxon>Metazoa</taxon>
        <taxon>Ecdysozoa</taxon>
        <taxon>Arthropoda</taxon>
        <taxon>Hexapoda</taxon>
        <taxon>Insecta</taxon>
        <taxon>Pterygota</taxon>
        <taxon>Neoptera</taxon>
        <taxon>Endopterygota</taxon>
        <taxon>Hymenoptera</taxon>
        <taxon>Apocrita</taxon>
        <taxon>Aculeata</taxon>
        <taxon>Formicoidea</taxon>
        <taxon>Formicidae</taxon>
        <taxon>Formicinae</taxon>
        <taxon>Camponotus</taxon>
    </lineage>
</organism>
<reference evidence="2 3" key="1">
    <citation type="journal article" date="2010" name="Science">
        <title>Genomic comparison of the ants Camponotus floridanus and Harpegnathos saltator.</title>
        <authorList>
            <person name="Bonasio R."/>
            <person name="Zhang G."/>
            <person name="Ye C."/>
            <person name="Mutti N.S."/>
            <person name="Fang X."/>
            <person name="Qin N."/>
            <person name="Donahue G."/>
            <person name="Yang P."/>
            <person name="Li Q."/>
            <person name="Li C."/>
            <person name="Zhang P."/>
            <person name="Huang Z."/>
            <person name="Berger S.L."/>
            <person name="Reinberg D."/>
            <person name="Wang J."/>
            <person name="Liebig J."/>
        </authorList>
    </citation>
    <scope>NUCLEOTIDE SEQUENCE [LARGE SCALE GENOMIC DNA]</scope>
    <source>
        <strain evidence="3">C129</strain>
    </source>
</reference>
<evidence type="ECO:0000313" key="3">
    <source>
        <dbReference type="Proteomes" id="UP000000311"/>
    </source>
</evidence>
<dbReference type="Proteomes" id="UP000000311">
    <property type="component" value="Unassembled WGS sequence"/>
</dbReference>
<dbReference type="EMBL" id="GL439972">
    <property type="protein sequence ID" value="EFN66433.1"/>
    <property type="molecule type" value="Genomic_DNA"/>
</dbReference>
<dbReference type="InParanoid" id="E2AJB2"/>
<accession>E2AJB2</accession>
<proteinExistence type="predicted"/>
<gene>
    <name evidence="2" type="ORF">EAG_12582</name>
</gene>
<name>E2AJB2_CAMFO</name>
<dbReference type="OrthoDB" id="8193820at2759"/>
<sequence>MNHSSDTNHVLLSTVMDVVDVHFVRERIRTIYPLKRGDRSQNFAKPIFIKEYATTSSNQRNTMSTKTNTNTERITATNKKTGKKLLKAHDVEHKHVTAGSAKEVVFLSKGDIVEVTLKRQEKAKDQKHTSPVISSPGQKAERKRSATSNSEAPRSWGAILGEQNLLYMKAAQSYKHSENKEINKNSNAKKVQQNGYNHVEKHTDTKSKGMPSQEKSKKDSKDLYVLVQDRAVQCPEIGNNANRFVEFNPVHTLSFLMKELKDLITKKDDRTCEIFAEMEQVLLRIPVGSAKPIEDLEKLDTLEAGAIHLKESSKKVKALLESWASEREKLQSLIRERDAQIKEANQKQKEIVLHAEMLKLEEVTCVTKAKDEVISALKEQIINNEKLISDLEAELSKQTEFARRYECLKIDKDKLLKLSSCKDTLITQYQNTIMELQTQLENLKLNNLDEVFAKGGSTSSQVSAIQIGLAYSSPTSSFSDHSNKSWHDLSDISTVEHASREHVTLKEEVPVRDSARLEFVSLLDGESSHTIIPDQSQVMNDKGTVHNNNKSNIIPYQNVNDVIPKRCLYDSLKKGHNKENDMCKMRKFSKFKERQKDNTKNSFCHNTSKILESVTSKPVISDIRKQGYDMHNRIPVNVPSPLRDYPYPDWSDSSLPSVSTAFGLDIVPSNDIKEAIDLN</sequence>
<keyword evidence="3" id="KW-1185">Reference proteome</keyword>
<protein>
    <submittedName>
        <fullName evidence="2">Uncharacterized protein</fullName>
    </submittedName>
</protein>
<dbReference type="AlphaFoldDB" id="E2AJB2"/>
<dbReference type="STRING" id="104421.E2AJB2"/>
<feature type="region of interest" description="Disordered" evidence="1">
    <location>
        <begin position="119"/>
        <end position="155"/>
    </location>
</feature>
<evidence type="ECO:0000313" key="2">
    <source>
        <dbReference type="EMBL" id="EFN66433.1"/>
    </source>
</evidence>
<feature type="compositionally biased region" description="Basic and acidic residues" evidence="1">
    <location>
        <begin position="119"/>
        <end position="128"/>
    </location>
</feature>
<feature type="region of interest" description="Disordered" evidence="1">
    <location>
        <begin position="200"/>
        <end position="220"/>
    </location>
</feature>